<proteinExistence type="predicted"/>
<accession>X1KLQ1</accession>
<organism evidence="1">
    <name type="scientific">marine sediment metagenome</name>
    <dbReference type="NCBI Taxonomy" id="412755"/>
    <lineage>
        <taxon>unclassified sequences</taxon>
        <taxon>metagenomes</taxon>
        <taxon>ecological metagenomes</taxon>
    </lineage>
</organism>
<gene>
    <name evidence="1" type="ORF">S06H3_03198</name>
</gene>
<sequence>MATSGCHLTSTPLLRGAIVALLLISVSLLASPPVLASPDGPVWSVDTEAEWDAATENFYHININAPGQLEVENTWTLLWENTTECNTTTTMGWSPKMDVGTWAVDRFWYRWDVDLKAGSMFGYGRAKLESIEVEVQGTGYKNRSTVFCEFDPQGKPVCMQTSSAIYAAWMKNNRVYGLDYYE</sequence>
<feature type="non-terminal residue" evidence="1">
    <location>
        <position position="182"/>
    </location>
</feature>
<protein>
    <submittedName>
        <fullName evidence="1">Uncharacterized protein</fullName>
    </submittedName>
</protein>
<dbReference type="AlphaFoldDB" id="X1KLQ1"/>
<dbReference type="EMBL" id="BARV01001013">
    <property type="protein sequence ID" value="GAH91069.1"/>
    <property type="molecule type" value="Genomic_DNA"/>
</dbReference>
<evidence type="ECO:0000313" key="1">
    <source>
        <dbReference type="EMBL" id="GAH91069.1"/>
    </source>
</evidence>
<reference evidence="1" key="1">
    <citation type="journal article" date="2014" name="Front. Microbiol.">
        <title>High frequency of phylogenetically diverse reductive dehalogenase-homologous genes in deep subseafloor sedimentary metagenomes.</title>
        <authorList>
            <person name="Kawai M."/>
            <person name="Futagami T."/>
            <person name="Toyoda A."/>
            <person name="Takaki Y."/>
            <person name="Nishi S."/>
            <person name="Hori S."/>
            <person name="Arai W."/>
            <person name="Tsubouchi T."/>
            <person name="Morono Y."/>
            <person name="Uchiyama I."/>
            <person name="Ito T."/>
            <person name="Fujiyama A."/>
            <person name="Inagaki F."/>
            <person name="Takami H."/>
        </authorList>
    </citation>
    <scope>NUCLEOTIDE SEQUENCE</scope>
    <source>
        <strain evidence="1">Expedition CK06-06</strain>
    </source>
</reference>
<comment type="caution">
    <text evidence="1">The sequence shown here is derived from an EMBL/GenBank/DDBJ whole genome shotgun (WGS) entry which is preliminary data.</text>
</comment>
<name>X1KLQ1_9ZZZZ</name>